<evidence type="ECO:0000313" key="2">
    <source>
        <dbReference type="EMBL" id="VCW70693.1"/>
    </source>
</evidence>
<organism evidence="2 3">
    <name type="scientific">Gulo gulo</name>
    <name type="common">Wolverine</name>
    <name type="synonym">Gluton</name>
    <dbReference type="NCBI Taxonomy" id="48420"/>
    <lineage>
        <taxon>Eukaryota</taxon>
        <taxon>Metazoa</taxon>
        <taxon>Chordata</taxon>
        <taxon>Craniata</taxon>
        <taxon>Vertebrata</taxon>
        <taxon>Euteleostomi</taxon>
        <taxon>Mammalia</taxon>
        <taxon>Eutheria</taxon>
        <taxon>Laurasiatheria</taxon>
        <taxon>Carnivora</taxon>
        <taxon>Caniformia</taxon>
        <taxon>Musteloidea</taxon>
        <taxon>Mustelidae</taxon>
        <taxon>Guloninae</taxon>
        <taxon>Gulo</taxon>
    </lineage>
</organism>
<protein>
    <submittedName>
        <fullName evidence="2">Uncharacterized protein</fullName>
    </submittedName>
</protein>
<sequence>MGALGSQKETRRKLLGVGALGAAVREEDPTWQGGHAALSCGSRWPLPPARPQRKQPLPWGQITQHPASTSPCLPSLF</sequence>
<gene>
    <name evidence="2" type="ORF">BN2614_LOCUS2</name>
</gene>
<accession>A0A9X9PX32</accession>
<feature type="region of interest" description="Disordered" evidence="1">
    <location>
        <begin position="45"/>
        <end position="77"/>
    </location>
</feature>
<feature type="compositionally biased region" description="Polar residues" evidence="1">
    <location>
        <begin position="61"/>
        <end position="77"/>
    </location>
</feature>
<feature type="non-terminal residue" evidence="2">
    <location>
        <position position="77"/>
    </location>
</feature>
<dbReference type="Proteomes" id="UP000269945">
    <property type="component" value="Unassembled WGS sequence"/>
</dbReference>
<evidence type="ECO:0000313" key="3">
    <source>
        <dbReference type="Proteomes" id="UP000269945"/>
    </source>
</evidence>
<reference evidence="2 3" key="1">
    <citation type="submission" date="2018-10" db="EMBL/GenBank/DDBJ databases">
        <authorList>
            <person name="Ekblom R."/>
            <person name="Jareborg N."/>
        </authorList>
    </citation>
    <scope>NUCLEOTIDE SEQUENCE [LARGE SCALE GENOMIC DNA]</scope>
    <source>
        <tissue evidence="2">Muscle</tissue>
    </source>
</reference>
<comment type="caution">
    <text evidence="2">The sequence shown here is derived from an EMBL/GenBank/DDBJ whole genome shotgun (WGS) entry which is preliminary data.</text>
</comment>
<name>A0A9X9PX32_GULGU</name>
<keyword evidence="3" id="KW-1185">Reference proteome</keyword>
<dbReference type="AlphaFoldDB" id="A0A9X9PX32"/>
<dbReference type="EMBL" id="CYRY02006224">
    <property type="protein sequence ID" value="VCW70693.1"/>
    <property type="molecule type" value="Genomic_DNA"/>
</dbReference>
<evidence type="ECO:0000256" key="1">
    <source>
        <dbReference type="SAM" id="MobiDB-lite"/>
    </source>
</evidence>
<proteinExistence type="predicted"/>